<dbReference type="Gene3D" id="3.40.630.30">
    <property type="match status" value="2"/>
</dbReference>
<dbReference type="Proteomes" id="UP000305233">
    <property type="component" value="Unassembled WGS sequence"/>
</dbReference>
<dbReference type="GO" id="GO:0009252">
    <property type="term" value="P:peptidoglycan biosynthetic process"/>
    <property type="evidence" value="ECO:0007669"/>
    <property type="project" value="UniProtKB-KW"/>
</dbReference>
<evidence type="ECO:0000256" key="1">
    <source>
        <dbReference type="ARBA" id="ARBA00009943"/>
    </source>
</evidence>
<dbReference type="SUPFAM" id="SSF55729">
    <property type="entry name" value="Acyl-CoA N-acyltransferases (Nat)"/>
    <property type="match status" value="2"/>
</dbReference>
<feature type="domain" description="BioF2-like acetyltransferase" evidence="7">
    <location>
        <begin position="160"/>
        <end position="287"/>
    </location>
</feature>
<keyword evidence="5" id="KW-0012">Acyltransferase</keyword>
<reference evidence="8 9" key="1">
    <citation type="submission" date="2019-04" db="EMBL/GenBank/DDBJ databases">
        <authorList>
            <person name="Liu Q."/>
            <person name="Xin Y.-H."/>
        </authorList>
    </citation>
    <scope>NUCLEOTIDE SEQUENCE [LARGE SCALE GENOMIC DNA]</scope>
    <source>
        <strain evidence="8 9">AM23</strain>
    </source>
</reference>
<evidence type="ECO:0000256" key="5">
    <source>
        <dbReference type="ARBA" id="ARBA00023315"/>
    </source>
</evidence>
<evidence type="ECO:0000256" key="4">
    <source>
        <dbReference type="ARBA" id="ARBA00022984"/>
    </source>
</evidence>
<dbReference type="AlphaFoldDB" id="A0A4S5E5A0"/>
<dbReference type="GO" id="GO:0071555">
    <property type="term" value="P:cell wall organization"/>
    <property type="evidence" value="ECO:0007669"/>
    <property type="project" value="UniProtKB-KW"/>
</dbReference>
<dbReference type="EMBL" id="SSWH01000005">
    <property type="protein sequence ID" value="THJ66677.1"/>
    <property type="molecule type" value="Genomic_DNA"/>
</dbReference>
<comment type="caution">
    <text evidence="8">The sequence shown here is derived from an EMBL/GenBank/DDBJ whole genome shotgun (WGS) entry which is preliminary data.</text>
</comment>
<dbReference type="InterPro" id="IPR003447">
    <property type="entry name" value="FEMABX"/>
</dbReference>
<evidence type="ECO:0000256" key="2">
    <source>
        <dbReference type="ARBA" id="ARBA00022679"/>
    </source>
</evidence>
<dbReference type="PANTHER" id="PTHR36174">
    <property type="entry name" value="LIPID II:GLYCINE GLYCYLTRANSFERASE"/>
    <property type="match status" value="1"/>
</dbReference>
<dbReference type="InterPro" id="IPR050644">
    <property type="entry name" value="PG_Glycine_Bridge_Synth"/>
</dbReference>
<organism evidence="8 9">
    <name type="scientific">Arthrobacter echini</name>
    <dbReference type="NCBI Taxonomy" id="1529066"/>
    <lineage>
        <taxon>Bacteria</taxon>
        <taxon>Bacillati</taxon>
        <taxon>Actinomycetota</taxon>
        <taxon>Actinomycetes</taxon>
        <taxon>Micrococcales</taxon>
        <taxon>Micrococcaceae</taxon>
        <taxon>Arthrobacter</taxon>
    </lineage>
</organism>
<accession>A0A4S5E5A0</accession>
<protein>
    <submittedName>
        <fullName evidence="8">Peptidoglycan bridge formation glycyltransferase FemA/FemB family protein</fullName>
    </submittedName>
</protein>
<evidence type="ECO:0000313" key="8">
    <source>
        <dbReference type="EMBL" id="THJ66677.1"/>
    </source>
</evidence>
<evidence type="ECO:0000256" key="3">
    <source>
        <dbReference type="ARBA" id="ARBA00022960"/>
    </source>
</evidence>
<keyword evidence="2 8" id="KW-0808">Transferase</keyword>
<dbReference type="RefSeq" id="WP_136453779.1">
    <property type="nucleotide sequence ID" value="NZ_SSWH01000005.1"/>
</dbReference>
<comment type="similarity">
    <text evidence="1">Belongs to the FemABX family.</text>
</comment>
<name>A0A4S5E5A0_9MICC</name>
<dbReference type="PANTHER" id="PTHR36174:SF1">
    <property type="entry name" value="LIPID II:GLYCINE GLYCYLTRANSFERASE"/>
    <property type="match status" value="1"/>
</dbReference>
<dbReference type="PROSITE" id="PS51191">
    <property type="entry name" value="FEMABX"/>
    <property type="match status" value="1"/>
</dbReference>
<dbReference type="InterPro" id="IPR038740">
    <property type="entry name" value="BioF2-like_GNAT_dom"/>
</dbReference>
<dbReference type="GO" id="GO:0008360">
    <property type="term" value="P:regulation of cell shape"/>
    <property type="evidence" value="ECO:0007669"/>
    <property type="project" value="UniProtKB-KW"/>
</dbReference>
<proteinExistence type="inferred from homology"/>
<keyword evidence="4" id="KW-0573">Peptidoglycan synthesis</keyword>
<evidence type="ECO:0000256" key="6">
    <source>
        <dbReference type="ARBA" id="ARBA00023316"/>
    </source>
</evidence>
<dbReference type="Pfam" id="PF13480">
    <property type="entry name" value="Acetyltransf_6"/>
    <property type="match status" value="1"/>
</dbReference>
<sequence>MARFSARPASAAEIEDWDSHVTANPNGGNMMQSQPFLQVKQEQGWNPVHLVIEGEGISSYNPVLEKAFPGLGKLWYMIKGPDTVVPHHVPDMVAAVAELARPQNVFAIKIEPDVVDSADVREDWTSRGLVKSYNIQVNDSTALLDLTPEENQLLRSLHSRGRNAIRRAIRDGVEVRNVEGTEATFRDMYAMIGTSQQGRLSATPRPYAYYKSFWEKFLAAGMGRFLFVYEDGRPSVGAFVINYGRKGTYKDGGSVPRRSQYGDSHLLQWTAINQLKAEGIAEYDFCGTPPSDQLKDTDHPYHGMGLFKTSFSKTVTDFVGCYDFVVSPLKYRLWNLIAERVVRQIYWRRTHQPFY</sequence>
<keyword evidence="6" id="KW-0961">Cell wall biogenesis/degradation</keyword>
<keyword evidence="3" id="KW-0133">Cell shape</keyword>
<keyword evidence="9" id="KW-1185">Reference proteome</keyword>
<dbReference type="InterPro" id="IPR016181">
    <property type="entry name" value="Acyl_CoA_acyltransferase"/>
</dbReference>
<evidence type="ECO:0000313" key="9">
    <source>
        <dbReference type="Proteomes" id="UP000305233"/>
    </source>
</evidence>
<dbReference type="GO" id="GO:0016755">
    <property type="term" value="F:aminoacyltransferase activity"/>
    <property type="evidence" value="ECO:0007669"/>
    <property type="project" value="InterPro"/>
</dbReference>
<evidence type="ECO:0000259" key="7">
    <source>
        <dbReference type="Pfam" id="PF13480"/>
    </source>
</evidence>
<gene>
    <name evidence="8" type="ORF">E8P82_06920</name>
</gene>
<dbReference type="OrthoDB" id="9793335at2"/>